<evidence type="ECO:0000313" key="2">
    <source>
        <dbReference type="EMBL" id="ETB56121.1"/>
    </source>
</evidence>
<evidence type="ECO:0000313" key="3">
    <source>
        <dbReference type="Proteomes" id="UP000018538"/>
    </source>
</evidence>
<feature type="transmembrane region" description="Helical" evidence="1">
    <location>
        <begin position="233"/>
        <end position="251"/>
    </location>
</feature>
<evidence type="ECO:0000256" key="1">
    <source>
        <dbReference type="SAM" id="Phobius"/>
    </source>
</evidence>
<sequence>MEKTKLDFYENSNFKKYCPEKNCDSELEKITIGFLWLLERYFTIYRNKGYGDDTNSFFLYMISWFSYKLKKNSESDSTTINDFYNEHVINGDKYSQFKKDSSKFTGLDEVLNKKSDFLNINIKDLSEFYDAFKLICSMYGNVETNTNDDTLPNNGTLFFNKYTKLNVDCKIKSTARSKIFSALSTDYNTFKNYCTRRGANCKDFSSLPEITEFSALESTSGDTSSSASIGNKFFTVLSIFGAIAFLIGISYKYSLFGFRKRFQKQYLREKIKNIKKKMNR</sequence>
<dbReference type="Proteomes" id="UP000018538">
    <property type="component" value="Unassembled WGS sequence"/>
</dbReference>
<reference evidence="2 3" key="1">
    <citation type="submission" date="2013-11" db="EMBL/GenBank/DDBJ databases">
        <title>The Genome Sequence of Plasmodium yoelii 17X.</title>
        <authorList>
            <consortium name="The Broad Institute Genomics Platform"/>
            <consortium name="The Broad Institute Genome Sequencing Center for Infectious Disease"/>
            <person name="Neafsey D."/>
            <person name="Adams J."/>
            <person name="Walker B."/>
            <person name="Young S.K."/>
            <person name="Zeng Q."/>
            <person name="Gargeya S."/>
            <person name="Fitzgerald M."/>
            <person name="Haas B."/>
            <person name="Abouelleil A."/>
            <person name="Alvarado L."/>
            <person name="Chapman S.B."/>
            <person name="Gainer-Dewar J."/>
            <person name="Goldberg J."/>
            <person name="Griggs A."/>
            <person name="Gujja S."/>
            <person name="Hansen M."/>
            <person name="Howarth C."/>
            <person name="Imamovic A."/>
            <person name="Ireland A."/>
            <person name="Larimer J."/>
            <person name="McCowan C."/>
            <person name="Murphy C."/>
            <person name="Pearson M."/>
            <person name="Poon T.W."/>
            <person name="Priest M."/>
            <person name="Roberts A."/>
            <person name="Saif S."/>
            <person name="Shea T."/>
            <person name="Sykes S."/>
            <person name="Wortman J."/>
            <person name="Nusbaum C."/>
            <person name="Birren B."/>
        </authorList>
    </citation>
    <scope>NUCLEOTIDE SEQUENCE [LARGE SCALE GENOMIC DNA]</scope>
    <source>
        <strain evidence="2 3">17X</strain>
    </source>
</reference>
<accession>V7P9D1</accession>
<evidence type="ECO:0008006" key="4">
    <source>
        <dbReference type="Google" id="ProtNLM"/>
    </source>
</evidence>
<keyword evidence="1" id="KW-1133">Transmembrane helix</keyword>
<name>V7P9D1_PLAYE</name>
<dbReference type="InterPro" id="IPR006477">
    <property type="entry name" value="Yir_bir_cir"/>
</dbReference>
<gene>
    <name evidence="2" type="ORF">YYC_05850</name>
</gene>
<dbReference type="Pfam" id="PF06022">
    <property type="entry name" value="Cir_Bir_Yir"/>
    <property type="match status" value="1"/>
</dbReference>
<keyword evidence="3" id="KW-1185">Reference proteome</keyword>
<keyword evidence="1" id="KW-0472">Membrane</keyword>
<dbReference type="AlphaFoldDB" id="V7P9D1"/>
<protein>
    <recommendedName>
        <fullName evidence="4">YIR protein</fullName>
    </recommendedName>
</protein>
<organism evidence="2 3">
    <name type="scientific">Plasmodium yoelii 17X</name>
    <dbReference type="NCBI Taxonomy" id="1323249"/>
    <lineage>
        <taxon>Eukaryota</taxon>
        <taxon>Sar</taxon>
        <taxon>Alveolata</taxon>
        <taxon>Apicomplexa</taxon>
        <taxon>Aconoidasida</taxon>
        <taxon>Haemosporida</taxon>
        <taxon>Plasmodiidae</taxon>
        <taxon>Plasmodium</taxon>
        <taxon>Plasmodium (Vinckeia)</taxon>
    </lineage>
</organism>
<dbReference type="EMBL" id="KI635828">
    <property type="protein sequence ID" value="ETB56121.1"/>
    <property type="molecule type" value="Genomic_DNA"/>
</dbReference>
<keyword evidence="1" id="KW-0812">Transmembrane</keyword>
<dbReference type="NCBIfam" id="TIGR01590">
    <property type="entry name" value="yir-bir-cir_Pla"/>
    <property type="match status" value="1"/>
</dbReference>
<proteinExistence type="predicted"/>